<dbReference type="EMBL" id="CP032418">
    <property type="protein sequence ID" value="AYC30852.1"/>
    <property type="molecule type" value="Genomic_DNA"/>
</dbReference>
<dbReference type="InterPro" id="IPR036597">
    <property type="entry name" value="Fido-like_dom_sf"/>
</dbReference>
<dbReference type="AlphaFoldDB" id="A0A385YZR2"/>
<dbReference type="KEGG" id="paek:D3873_12170"/>
<dbReference type="Proteomes" id="UP000265725">
    <property type="component" value="Chromosome"/>
</dbReference>
<organism evidence="2 3">
    <name type="scientific">Paenisporosarcina cavernae</name>
    <dbReference type="NCBI Taxonomy" id="2320858"/>
    <lineage>
        <taxon>Bacteria</taxon>
        <taxon>Bacillati</taxon>
        <taxon>Bacillota</taxon>
        <taxon>Bacilli</taxon>
        <taxon>Bacillales</taxon>
        <taxon>Caryophanaceae</taxon>
        <taxon>Paenisporosarcina</taxon>
    </lineage>
</organism>
<dbReference type="Gene3D" id="1.20.120.1870">
    <property type="entry name" value="Fic/DOC protein, Fido domain"/>
    <property type="match status" value="1"/>
</dbReference>
<dbReference type="InterPro" id="IPR003812">
    <property type="entry name" value="Fido"/>
</dbReference>
<dbReference type="PROSITE" id="PS51459">
    <property type="entry name" value="FIDO"/>
    <property type="match status" value="1"/>
</dbReference>
<accession>A0A385YZR2</accession>
<dbReference type="PANTHER" id="PTHR39426:SF1">
    <property type="entry name" value="HOMOLOGY TO DEATH-ON-CURING PROTEIN OF PHAGE P1"/>
    <property type="match status" value="1"/>
</dbReference>
<name>A0A385YZR2_9BACL</name>
<dbReference type="PANTHER" id="PTHR39426">
    <property type="entry name" value="HOMOLOGY TO DEATH-ON-CURING PROTEIN OF PHAGE P1"/>
    <property type="match status" value="1"/>
</dbReference>
<evidence type="ECO:0000313" key="2">
    <source>
        <dbReference type="EMBL" id="AYC30852.1"/>
    </source>
</evidence>
<evidence type="ECO:0000259" key="1">
    <source>
        <dbReference type="PROSITE" id="PS51459"/>
    </source>
</evidence>
<dbReference type="InterPro" id="IPR006440">
    <property type="entry name" value="Doc"/>
</dbReference>
<gene>
    <name evidence="2" type="ORF">D3873_12170</name>
</gene>
<dbReference type="NCBIfam" id="TIGR01550">
    <property type="entry name" value="DOC_P1"/>
    <property type="match status" value="1"/>
</dbReference>
<proteinExistence type="predicted"/>
<keyword evidence="3" id="KW-1185">Reference proteome</keyword>
<dbReference type="InterPro" id="IPR053737">
    <property type="entry name" value="Type_II_TA_Toxin"/>
</dbReference>
<dbReference type="SUPFAM" id="SSF140931">
    <property type="entry name" value="Fic-like"/>
    <property type="match status" value="1"/>
</dbReference>
<dbReference type="Pfam" id="PF02661">
    <property type="entry name" value="Fic"/>
    <property type="match status" value="1"/>
</dbReference>
<feature type="domain" description="Fido" evidence="1">
    <location>
        <begin position="4"/>
        <end position="133"/>
    </location>
</feature>
<evidence type="ECO:0000313" key="3">
    <source>
        <dbReference type="Proteomes" id="UP000265725"/>
    </source>
</evidence>
<sequence length="139" mass="16126">MKLLSDEQYLAIHYAIMKKHDDLDQAGIKYLDRFEAMIERPSSHFFGEELYPSVVEKACCIYHSITTTHIFQNGNKRTAFAAFLVFLRMNGFTISLTNKQAEDFTVYLAVDEKFKSNDAVSILVREMEPYIKPLKPDNF</sequence>
<dbReference type="OrthoDB" id="9802752at2"/>
<reference evidence="3" key="1">
    <citation type="submission" date="2018-09" db="EMBL/GenBank/DDBJ databases">
        <authorList>
            <person name="Zhu H."/>
        </authorList>
    </citation>
    <scope>NUCLEOTIDE SEQUENCE [LARGE SCALE GENOMIC DNA]</scope>
    <source>
        <strain evidence="3">K2R23-3</strain>
    </source>
</reference>
<protein>
    <submittedName>
        <fullName evidence="2">Type II toxin-antitoxin system death-on-curing family toxin</fullName>
    </submittedName>
</protein>
<dbReference type="GO" id="GO:0016301">
    <property type="term" value="F:kinase activity"/>
    <property type="evidence" value="ECO:0007669"/>
    <property type="project" value="InterPro"/>
</dbReference>